<dbReference type="AlphaFoldDB" id="A0AAP2XMQ9"/>
<evidence type="ECO:0000313" key="1">
    <source>
        <dbReference type="EMBL" id="MCQ5060632.1"/>
    </source>
</evidence>
<dbReference type="EMBL" id="JANGBO010000001">
    <property type="protein sequence ID" value="MCQ5060632.1"/>
    <property type="molecule type" value="Genomic_DNA"/>
</dbReference>
<name>A0AAP2XMQ9_9FIRM</name>
<sequence>MFSINPAYDLNFGDYAIGEFDERMNLYRRLEKEGVGISVMKAFCGGKLLDASESPFHQALSKTQYIQYALDKPGVLTVLPGIRNDQDLQDVLAFFKASKEEKDYSILGTFPKLESYNHCVYCKHCHPCPKGLDIALINKYYDLVRLGDDLAKDHYHHLALKASDYVACRHCDKRCPFHVQQSKRMQEIAAYFHE</sequence>
<dbReference type="Gene3D" id="3.20.20.100">
    <property type="entry name" value="NADP-dependent oxidoreductase domain"/>
    <property type="match status" value="1"/>
</dbReference>
<dbReference type="Proteomes" id="UP001204814">
    <property type="component" value="Unassembled WGS sequence"/>
</dbReference>
<dbReference type="SUPFAM" id="SSF51430">
    <property type="entry name" value="NAD(P)-linked oxidoreductase"/>
    <property type="match status" value="1"/>
</dbReference>
<evidence type="ECO:0008006" key="3">
    <source>
        <dbReference type="Google" id="ProtNLM"/>
    </source>
</evidence>
<accession>A0AAP2XMQ9</accession>
<dbReference type="RefSeq" id="WP_227351737.1">
    <property type="nucleotide sequence ID" value="NZ_JAJDKX010000001.1"/>
</dbReference>
<protein>
    <recommendedName>
        <fullName evidence="3">4Fe-4S ferredoxin-type domain-containing protein</fullName>
    </recommendedName>
</protein>
<reference evidence="1" key="1">
    <citation type="submission" date="2022-06" db="EMBL/GenBank/DDBJ databases">
        <title>Isolation of gut microbiota from human fecal samples.</title>
        <authorList>
            <person name="Pamer E.G."/>
            <person name="Barat B."/>
            <person name="Waligurski E."/>
            <person name="Medina S."/>
            <person name="Paddock L."/>
            <person name="Mostad J."/>
        </authorList>
    </citation>
    <scope>NUCLEOTIDE SEQUENCE</scope>
    <source>
        <strain evidence="1">DFI.6.24</strain>
    </source>
</reference>
<dbReference type="SUPFAM" id="SSF46548">
    <property type="entry name" value="alpha-helical ferredoxin"/>
    <property type="match status" value="1"/>
</dbReference>
<evidence type="ECO:0000313" key="2">
    <source>
        <dbReference type="Proteomes" id="UP001204814"/>
    </source>
</evidence>
<comment type="caution">
    <text evidence="1">The sequence shown here is derived from an EMBL/GenBank/DDBJ whole genome shotgun (WGS) entry which is preliminary data.</text>
</comment>
<gene>
    <name evidence="1" type="ORF">NE542_02080</name>
</gene>
<organism evidence="1 2">
    <name type="scientific">Faecalibacillus intestinalis</name>
    <dbReference type="NCBI Taxonomy" id="1982626"/>
    <lineage>
        <taxon>Bacteria</taxon>
        <taxon>Bacillati</taxon>
        <taxon>Bacillota</taxon>
        <taxon>Erysipelotrichia</taxon>
        <taxon>Erysipelotrichales</taxon>
        <taxon>Coprobacillaceae</taxon>
        <taxon>Faecalibacillus</taxon>
    </lineage>
</organism>
<proteinExistence type="predicted"/>
<dbReference type="InterPro" id="IPR036812">
    <property type="entry name" value="NAD(P)_OxRdtase_dom_sf"/>
</dbReference>